<dbReference type="Ensembl" id="ENSPANT00000068190.1">
    <property type="protein sequence ID" value="ENSPANP00000057990.1"/>
    <property type="gene ID" value="ENSPANG00000039326.1"/>
</dbReference>
<organism evidence="1 3">
    <name type="scientific">Papio anubis</name>
    <name type="common">Olive baboon</name>
    <dbReference type="NCBI Taxonomy" id="9555"/>
    <lineage>
        <taxon>Eukaryota</taxon>
        <taxon>Metazoa</taxon>
        <taxon>Chordata</taxon>
        <taxon>Craniata</taxon>
        <taxon>Vertebrata</taxon>
        <taxon>Euteleostomi</taxon>
        <taxon>Mammalia</taxon>
        <taxon>Eutheria</taxon>
        <taxon>Euarchontoglires</taxon>
        <taxon>Primates</taxon>
        <taxon>Haplorrhini</taxon>
        <taxon>Catarrhini</taxon>
        <taxon>Cercopithecidae</taxon>
        <taxon>Cercopithecinae</taxon>
        <taxon>Papio</taxon>
    </lineage>
</organism>
<name>A0A8I5P122_PAPAN</name>
<proteinExistence type="predicted"/>
<protein>
    <submittedName>
        <fullName evidence="1">Uncharacterized protein</fullName>
    </submittedName>
</protein>
<dbReference type="GeneTree" id="ENSGT01150000286916"/>
<dbReference type="OMA" id="HYNWECK"/>
<keyword evidence="3" id="KW-1185">Reference proteome</keyword>
<dbReference type="Proteomes" id="UP000028761">
    <property type="component" value="Chromosome 6"/>
</dbReference>
<accession>A0A8I5P122</accession>
<sequence length="100" mass="12003">MSYHLLPVIKSEMLVRLQRKGNRHCWWESKCVQPLWKAVWRFLQELKMELPFYPAIPLLRIYPQEKNSFYQKDKCTNMFTAVLFSLARTQNQPKCPATVN</sequence>
<evidence type="ECO:0000313" key="2">
    <source>
        <dbReference type="Ensembl" id="ENSPANP00000060872.1"/>
    </source>
</evidence>
<reference evidence="2 3" key="1">
    <citation type="submission" date="2012-03" db="EMBL/GenBank/DDBJ databases">
        <title>Whole Genome Assembly of Papio anubis.</title>
        <authorList>
            <person name="Liu Y.L."/>
            <person name="Abraham K.A."/>
            <person name="Akbar H.A."/>
            <person name="Ali S.A."/>
            <person name="Anosike U.A."/>
            <person name="Aqrawi P.A."/>
            <person name="Arias F.A."/>
            <person name="Attaway T.A."/>
            <person name="Awwad R.A."/>
            <person name="Babu C.B."/>
            <person name="Bandaranaike D.B."/>
            <person name="Battles P.B."/>
            <person name="Bell A.B."/>
            <person name="Beltran B.B."/>
            <person name="Berhane-Mersha D.B."/>
            <person name="Bess C.B."/>
            <person name="Bickham C.B."/>
            <person name="Bolden T.B."/>
            <person name="Carter K.C."/>
            <person name="Chau D.C."/>
            <person name="Chavez A.C."/>
            <person name="Clerc-Blankenburg K.C."/>
            <person name="Coyle M.C."/>
            <person name="Dao M.D."/>
            <person name="Davila M.L.D."/>
            <person name="Davy-Carroll L.D."/>
            <person name="Denson S.D."/>
            <person name="Dinh H.D."/>
            <person name="Fernandez S.F."/>
            <person name="Fernando P.F."/>
            <person name="Forbes L.F."/>
            <person name="Francis C.F."/>
            <person name="Francisco L.F."/>
            <person name="Fu Q.F."/>
            <person name="Garcia-Iii R.G."/>
            <person name="Garrett T.G."/>
            <person name="Gross S.G."/>
            <person name="Gubbala S.G."/>
            <person name="Hirani K.H."/>
            <person name="Hogues M.H."/>
            <person name="Hollins B.H."/>
            <person name="Jackson L.J."/>
            <person name="Javaid M.J."/>
            <person name="Jhangiani S.J."/>
            <person name="Johnson A.J."/>
            <person name="Johnson B.J."/>
            <person name="Jones J.J."/>
            <person name="Joshi V.J."/>
            <person name="Kalu J.K."/>
            <person name="Khan N.K."/>
            <person name="Korchina V.K."/>
            <person name="Kovar C.K."/>
            <person name="Lago L.L."/>
            <person name="Lara F.L."/>
            <person name="Le T.-K.L."/>
            <person name="Lee S.L."/>
            <person name="Legall-Iii F.L."/>
            <person name="Lemon S.L."/>
            <person name="Liu J.L."/>
            <person name="Liu Y.-S.L."/>
            <person name="Liyanage D.L."/>
            <person name="Lopez J.L."/>
            <person name="Lorensuhewa L.L."/>
            <person name="Mata R.M."/>
            <person name="Mathew T.M."/>
            <person name="Mercado C.M."/>
            <person name="Mercado I.M."/>
            <person name="Morales K.M."/>
            <person name="Morgan M.M."/>
            <person name="Munidasa M.M."/>
            <person name="Ngo D.N."/>
            <person name="Nguyen L.N."/>
            <person name="Nguyen T.N."/>
            <person name="Nguyen N.N."/>
            <person name="Obregon M.O."/>
            <person name="Okwuonu G.O."/>
            <person name="Ongeri F.O."/>
            <person name="Onwere C.O."/>
            <person name="Osifeso I.O."/>
            <person name="Parra A.P."/>
            <person name="Patil S.P."/>
            <person name="Perez A.P."/>
            <person name="Perez Y.P."/>
            <person name="Pham C.P."/>
            <person name="Pu L.-L.P."/>
            <person name="Puazo M.P."/>
            <person name="Quiroz J.Q."/>
            <person name="Rouhana J.R."/>
            <person name="Ruiz M.R."/>
            <person name="Ruiz S.-J.R."/>
            <person name="Saada N.S."/>
            <person name="Santibanez J.S."/>
            <person name="Scheel M.S."/>
            <person name="Schneider B.S."/>
            <person name="Simmons D.S."/>
            <person name="Sisson I.S."/>
            <person name="Tang L.-Y.T."/>
            <person name="Thornton R.T."/>
            <person name="Tisius J.T."/>
            <person name="Toledanes G.T."/>
            <person name="Trejos Z.T."/>
            <person name="Usmani K.U."/>
            <person name="Varghese R.V."/>
            <person name="Vattathil S.V."/>
            <person name="Vee V.V."/>
            <person name="Walker D.W."/>
            <person name="Weissenberger G.W."/>
            <person name="White C.W."/>
            <person name="Williams A.W."/>
            <person name="Woodworth J.W."/>
            <person name="Wright R.W."/>
            <person name="Zhu Y.Z."/>
            <person name="Han Y.H."/>
            <person name="Newsham I.N."/>
            <person name="Nazareth L.N."/>
            <person name="Worley K.W."/>
            <person name="Muzny D.M."/>
            <person name="Rogers J.R."/>
            <person name="Gibbs R.G."/>
        </authorList>
    </citation>
    <scope>NUCLEOTIDE SEQUENCE [LARGE SCALE GENOMIC DNA]</scope>
</reference>
<evidence type="ECO:0000313" key="3">
    <source>
        <dbReference type="Proteomes" id="UP000028761"/>
    </source>
</evidence>
<dbReference type="AlphaFoldDB" id="A0A8I5P122"/>
<evidence type="ECO:0000313" key="1">
    <source>
        <dbReference type="Ensembl" id="ENSPANP00000057990.1"/>
    </source>
</evidence>
<dbReference type="Ensembl" id="ENSPANT00000074837.1">
    <property type="protein sequence ID" value="ENSPANP00000060872.1"/>
    <property type="gene ID" value="ENSPANG00000042861.1"/>
</dbReference>
<reference evidence="1" key="2">
    <citation type="submission" date="2025-05" db="UniProtKB">
        <authorList>
            <consortium name="Ensembl"/>
        </authorList>
    </citation>
    <scope>IDENTIFICATION</scope>
</reference>